<dbReference type="SUPFAM" id="SSF52833">
    <property type="entry name" value="Thioredoxin-like"/>
    <property type="match status" value="1"/>
</dbReference>
<evidence type="ECO:0000256" key="1">
    <source>
        <dbReference type="ARBA" id="ARBA00004496"/>
    </source>
</evidence>
<dbReference type="GO" id="GO:0036503">
    <property type="term" value="P:ERAD pathway"/>
    <property type="evidence" value="ECO:0007669"/>
    <property type="project" value="TreeGrafter"/>
</dbReference>
<evidence type="ECO:0000256" key="2">
    <source>
        <dbReference type="ARBA" id="ARBA00022490"/>
    </source>
</evidence>
<evidence type="ECO:0000256" key="4">
    <source>
        <dbReference type="SAM" id="MobiDB-lite"/>
    </source>
</evidence>
<dbReference type="PANTHER" id="PTHR23322:SF1">
    <property type="entry name" value="FAS-ASSOCIATED FACTOR 2"/>
    <property type="match status" value="1"/>
</dbReference>
<proteinExistence type="predicted"/>
<dbReference type="InterPro" id="IPR054109">
    <property type="entry name" value="UBA_8"/>
</dbReference>
<evidence type="ECO:0000256" key="3">
    <source>
        <dbReference type="ARBA" id="ARBA00023054"/>
    </source>
</evidence>
<sequence>MNDVELSNEETEKVLQFQELTGIDDINVCRDILSRHHWNLEIAFQEREKLNEGVPSLFSTQETRAPAVLNDRFLQHIFISNNRNNNSPSSGGIFGLFSYVINSLINWCYSTLSSFIQTLLSAFTERERIATNPLDDVLKFIQDYNTKYPVHPVFYQGTYAQALNDAKRELKFLLIYLHSESSSPAVMSGQQRITETINFCRNTLSNEDVISYINRHMLFWGCDISSPEGYRVSHSFNARSGHYPFMVIIALRDNKMTIMGRLEGDCIADEFLVRMRRVVTDNERWLNAARHERLERSFNQTLRAQQDVAYEESLKADREKERRRQEEREEKQRIENEIKEAEATEERCRDLKERVKLELVHLVPSEPADNDADAISIVFKLPNGMRITRRFLKNNSLNDIHNFIFCHPDAPDNFVLSQNFPKRILECGKVSTEGCTGYESTAEIIETLISINTLSISDTGLQNREVLFVSDLDA</sequence>
<dbReference type="EMBL" id="OU895877">
    <property type="protein sequence ID" value="CAG9797501.1"/>
    <property type="molecule type" value="Genomic_DNA"/>
</dbReference>
<dbReference type="InterPro" id="IPR036249">
    <property type="entry name" value="Thioredoxin-like_sf"/>
</dbReference>
<feature type="region of interest" description="Disordered" evidence="4">
    <location>
        <begin position="313"/>
        <end position="333"/>
    </location>
</feature>
<accession>A0A9N9RJC3</accession>
<protein>
    <recommendedName>
        <fullName evidence="5">UBX domain-containing protein</fullName>
    </recommendedName>
</protein>
<evidence type="ECO:0000313" key="7">
    <source>
        <dbReference type="Proteomes" id="UP001153620"/>
    </source>
</evidence>
<dbReference type="InterPro" id="IPR006577">
    <property type="entry name" value="UAS"/>
</dbReference>
<keyword evidence="3" id="KW-0175">Coiled coil</keyword>
<reference evidence="6" key="1">
    <citation type="submission" date="2022-01" db="EMBL/GenBank/DDBJ databases">
        <authorList>
            <person name="King R."/>
        </authorList>
    </citation>
    <scope>NUCLEOTIDE SEQUENCE</scope>
</reference>
<organism evidence="6 7">
    <name type="scientific">Chironomus riparius</name>
    <dbReference type="NCBI Taxonomy" id="315576"/>
    <lineage>
        <taxon>Eukaryota</taxon>
        <taxon>Metazoa</taxon>
        <taxon>Ecdysozoa</taxon>
        <taxon>Arthropoda</taxon>
        <taxon>Hexapoda</taxon>
        <taxon>Insecta</taxon>
        <taxon>Pterygota</taxon>
        <taxon>Neoptera</taxon>
        <taxon>Endopterygota</taxon>
        <taxon>Diptera</taxon>
        <taxon>Nematocera</taxon>
        <taxon>Chironomoidea</taxon>
        <taxon>Chironomidae</taxon>
        <taxon>Chironominae</taxon>
        <taxon>Chironomus</taxon>
    </lineage>
</organism>
<gene>
    <name evidence="6" type="ORF">CHIRRI_LOCUS499</name>
</gene>
<dbReference type="Gene3D" id="3.40.30.10">
    <property type="entry name" value="Glutaredoxin"/>
    <property type="match status" value="1"/>
</dbReference>
<dbReference type="Gene3D" id="3.10.20.90">
    <property type="entry name" value="Phosphatidylinositol 3-kinase Catalytic Subunit, Chain A, domain 1"/>
    <property type="match status" value="1"/>
</dbReference>
<dbReference type="Pfam" id="PF22566">
    <property type="entry name" value="UBA_8"/>
    <property type="match status" value="1"/>
</dbReference>
<dbReference type="PROSITE" id="PS50033">
    <property type="entry name" value="UBX"/>
    <property type="match status" value="1"/>
</dbReference>
<dbReference type="Pfam" id="PF00789">
    <property type="entry name" value="UBX"/>
    <property type="match status" value="1"/>
</dbReference>
<dbReference type="GO" id="GO:0043130">
    <property type="term" value="F:ubiquitin binding"/>
    <property type="evidence" value="ECO:0007669"/>
    <property type="project" value="TreeGrafter"/>
</dbReference>
<dbReference type="Gene3D" id="1.10.8.10">
    <property type="entry name" value="DNA helicase RuvA subunit, C-terminal domain"/>
    <property type="match status" value="1"/>
</dbReference>
<dbReference type="AlphaFoldDB" id="A0A9N9RJC3"/>
<dbReference type="Proteomes" id="UP001153620">
    <property type="component" value="Chromosome 1"/>
</dbReference>
<comment type="subcellular location">
    <subcellularLocation>
        <location evidence="1">Cytoplasm</location>
    </subcellularLocation>
</comment>
<dbReference type="Pfam" id="PF21021">
    <property type="entry name" value="FAF1"/>
    <property type="match status" value="1"/>
</dbReference>
<dbReference type="InterPro" id="IPR029071">
    <property type="entry name" value="Ubiquitin-like_domsf"/>
</dbReference>
<dbReference type="PANTHER" id="PTHR23322">
    <property type="entry name" value="FAS-ASSOCIATED PROTEIN"/>
    <property type="match status" value="1"/>
</dbReference>
<dbReference type="OrthoDB" id="1026733at2759"/>
<dbReference type="InterPro" id="IPR050730">
    <property type="entry name" value="UBX_domain-protein"/>
</dbReference>
<dbReference type="GO" id="GO:0005783">
    <property type="term" value="C:endoplasmic reticulum"/>
    <property type="evidence" value="ECO:0007669"/>
    <property type="project" value="TreeGrafter"/>
</dbReference>
<dbReference type="SMART" id="SM00594">
    <property type="entry name" value="UAS"/>
    <property type="match status" value="1"/>
</dbReference>
<dbReference type="SUPFAM" id="SSF54236">
    <property type="entry name" value="Ubiquitin-like"/>
    <property type="match status" value="1"/>
</dbReference>
<dbReference type="InterPro" id="IPR049483">
    <property type="entry name" value="FAF1_2-like_UAS"/>
</dbReference>
<evidence type="ECO:0000259" key="5">
    <source>
        <dbReference type="PROSITE" id="PS50033"/>
    </source>
</evidence>
<keyword evidence="2" id="KW-0963">Cytoplasm</keyword>
<dbReference type="InterPro" id="IPR001012">
    <property type="entry name" value="UBX_dom"/>
</dbReference>
<keyword evidence="7" id="KW-1185">Reference proteome</keyword>
<name>A0A9N9RJC3_9DIPT</name>
<reference evidence="6" key="2">
    <citation type="submission" date="2022-10" db="EMBL/GenBank/DDBJ databases">
        <authorList>
            <consortium name="ENA_rothamsted_submissions"/>
            <consortium name="culmorum"/>
            <person name="King R."/>
        </authorList>
    </citation>
    <scope>NUCLEOTIDE SEQUENCE</scope>
</reference>
<feature type="domain" description="UBX" evidence="5">
    <location>
        <begin position="370"/>
        <end position="469"/>
    </location>
</feature>
<evidence type="ECO:0000313" key="6">
    <source>
        <dbReference type="EMBL" id="CAG9797501.1"/>
    </source>
</evidence>